<evidence type="ECO:0000259" key="1">
    <source>
        <dbReference type="Pfam" id="PF05425"/>
    </source>
</evidence>
<evidence type="ECO:0000313" key="3">
    <source>
        <dbReference type="Proteomes" id="UP000673383"/>
    </source>
</evidence>
<gene>
    <name evidence="2" type="ORF">JOH49_007354</name>
</gene>
<dbReference type="EMBL" id="JAFICZ010000001">
    <property type="protein sequence ID" value="MBP1297601.1"/>
    <property type="molecule type" value="Genomic_DNA"/>
</dbReference>
<sequence>MLLKLGLFGLMLCLAASNRFWLVPALAKAPAIGQSEFVLGRLCRHVAAEQILGLLVVGIVSLLGTLSPAVQGS</sequence>
<dbReference type="Proteomes" id="UP000673383">
    <property type="component" value="Unassembled WGS sequence"/>
</dbReference>
<dbReference type="RefSeq" id="WP_069278341.1">
    <property type="nucleotide sequence ID" value="NZ_CP126034.1"/>
</dbReference>
<dbReference type="InterPro" id="IPR008457">
    <property type="entry name" value="Cu-R_CopD_dom"/>
</dbReference>
<dbReference type="OrthoDB" id="8141337at2"/>
<dbReference type="Pfam" id="PF05425">
    <property type="entry name" value="CopD"/>
    <property type="match status" value="1"/>
</dbReference>
<accession>A0A1E3EK96</accession>
<dbReference type="GO" id="GO:0016020">
    <property type="term" value="C:membrane"/>
    <property type="evidence" value="ECO:0007669"/>
    <property type="project" value="InterPro"/>
</dbReference>
<name>A0A1E3EK96_BRAEL</name>
<organism evidence="2 3">
    <name type="scientific">Bradyrhizobium elkanii</name>
    <dbReference type="NCBI Taxonomy" id="29448"/>
    <lineage>
        <taxon>Bacteria</taxon>
        <taxon>Pseudomonadati</taxon>
        <taxon>Pseudomonadota</taxon>
        <taxon>Alphaproteobacteria</taxon>
        <taxon>Hyphomicrobiales</taxon>
        <taxon>Nitrobacteraceae</taxon>
        <taxon>Bradyrhizobium</taxon>
    </lineage>
</organism>
<comment type="caution">
    <text evidence="2">The sequence shown here is derived from an EMBL/GenBank/DDBJ whole genome shotgun (WGS) entry which is preliminary data.</text>
</comment>
<feature type="domain" description="Copper resistance protein D" evidence="1">
    <location>
        <begin position="1"/>
        <end position="63"/>
    </location>
</feature>
<proteinExistence type="predicted"/>
<protein>
    <submittedName>
        <fullName evidence="2">Putative copper export protein</fullName>
    </submittedName>
</protein>
<evidence type="ECO:0000313" key="2">
    <source>
        <dbReference type="EMBL" id="MBP1297601.1"/>
    </source>
</evidence>
<dbReference type="AlphaFoldDB" id="A0A1E3EK96"/>
<reference evidence="2" key="1">
    <citation type="submission" date="2021-02" db="EMBL/GenBank/DDBJ databases">
        <title>Genomic Encyclopedia of Type Strains, Phase IV (KMG-V): Genome sequencing to study the core and pangenomes of soil and plant-associated prokaryotes.</title>
        <authorList>
            <person name="Whitman W."/>
        </authorList>
    </citation>
    <scope>NUCLEOTIDE SEQUENCE</scope>
    <source>
        <strain evidence="2">USDA 406</strain>
    </source>
</reference>